<proteinExistence type="predicted"/>
<dbReference type="RefSeq" id="WP_187764043.1">
    <property type="nucleotide sequence ID" value="NZ_CP061038.1"/>
</dbReference>
<dbReference type="PIRSF" id="PIRSF008502">
    <property type="entry name" value="UCP008502"/>
    <property type="match status" value="1"/>
</dbReference>
<dbReference type="EMBL" id="CP061038">
    <property type="protein sequence ID" value="QNQ11738.1"/>
    <property type="molecule type" value="Genomic_DNA"/>
</dbReference>
<evidence type="ECO:0000313" key="1">
    <source>
        <dbReference type="EMBL" id="QNQ11738.1"/>
    </source>
</evidence>
<dbReference type="AlphaFoldDB" id="A0A7H0LPY5"/>
<keyword evidence="2" id="KW-1185">Reference proteome</keyword>
<reference evidence="1 2" key="1">
    <citation type="submission" date="2020-09" db="EMBL/GenBank/DDBJ databases">
        <title>Sphingomonas sp., a new species isolated from pork steak.</title>
        <authorList>
            <person name="Heidler von Heilborn D."/>
        </authorList>
    </citation>
    <scope>NUCLEOTIDE SEQUENCE [LARGE SCALE GENOMIC DNA]</scope>
    <source>
        <strain evidence="2">S8-3T</strain>
    </source>
</reference>
<dbReference type="Pfam" id="PF08002">
    <property type="entry name" value="DUF1697"/>
    <property type="match status" value="1"/>
</dbReference>
<dbReference type="Gene3D" id="3.30.70.1280">
    <property type="entry name" value="SP0830-like domains"/>
    <property type="match status" value="1"/>
</dbReference>
<gene>
    <name evidence="1" type="ORF">H3Z74_11715</name>
</gene>
<name>A0A7H0LPY5_9SPHN</name>
<dbReference type="PANTHER" id="PTHR36439:SF1">
    <property type="entry name" value="DUF1697 DOMAIN-CONTAINING PROTEIN"/>
    <property type="match status" value="1"/>
</dbReference>
<dbReference type="InterPro" id="IPR012545">
    <property type="entry name" value="DUF1697"/>
</dbReference>
<sequence>MPIKIALFRSMVIGDRRLTREALLRIAEAVGGADARTVIATGNLVFRSRKSVSRLEQELEAACAEEYGRATEIVVKTAEEWRAMLAANPFEHEAHEKPAHLILWAMRDPLPNQGLEQLRRRAQGAERIERIASGDFYCWFGAGEMAGSKMIAGFGLKSLGAVGTNRNWSTATRISTALDEMAKRG</sequence>
<dbReference type="Proteomes" id="UP000516148">
    <property type="component" value="Chromosome"/>
</dbReference>
<evidence type="ECO:0000313" key="2">
    <source>
        <dbReference type="Proteomes" id="UP000516148"/>
    </source>
</evidence>
<accession>A0A7H0LPY5</accession>
<dbReference type="PANTHER" id="PTHR36439">
    <property type="entry name" value="BLL4334 PROTEIN"/>
    <property type="match status" value="1"/>
</dbReference>
<dbReference type="KEGG" id="spap:H3Z74_11715"/>
<dbReference type="SUPFAM" id="SSF160379">
    <property type="entry name" value="SP0830-like"/>
    <property type="match status" value="1"/>
</dbReference>
<organism evidence="1 2">
    <name type="scientific">Sphingomonas alpina</name>
    <dbReference type="NCBI Taxonomy" id="653931"/>
    <lineage>
        <taxon>Bacteria</taxon>
        <taxon>Pseudomonadati</taxon>
        <taxon>Pseudomonadota</taxon>
        <taxon>Alphaproteobacteria</taxon>
        <taxon>Sphingomonadales</taxon>
        <taxon>Sphingomonadaceae</taxon>
        <taxon>Sphingomonas</taxon>
    </lineage>
</organism>
<protein>
    <submittedName>
        <fullName evidence="1">DUF1697 domain-containing protein</fullName>
    </submittedName>
</protein>